<name>A0A7W6EHW3_9HYPH</name>
<protein>
    <recommendedName>
        <fullName evidence="3">DUF3313 domain-containing protein</fullName>
    </recommendedName>
</protein>
<keyword evidence="2" id="KW-1185">Reference proteome</keyword>
<dbReference type="EMBL" id="JACICC010000006">
    <property type="protein sequence ID" value="MBB3810501.1"/>
    <property type="molecule type" value="Genomic_DNA"/>
</dbReference>
<evidence type="ECO:0000313" key="1">
    <source>
        <dbReference type="EMBL" id="MBB3810501.1"/>
    </source>
</evidence>
<dbReference type="AlphaFoldDB" id="A0A7W6EHW3"/>
<gene>
    <name evidence="1" type="ORF">FHS81_002602</name>
</gene>
<dbReference type="InterPro" id="IPR021747">
    <property type="entry name" value="DUF3313"/>
</dbReference>
<proteinExistence type="predicted"/>
<reference evidence="1 2" key="1">
    <citation type="submission" date="2020-08" db="EMBL/GenBank/DDBJ databases">
        <title>Genomic Encyclopedia of Type Strains, Phase IV (KMG-IV): sequencing the most valuable type-strain genomes for metagenomic binning, comparative biology and taxonomic classification.</title>
        <authorList>
            <person name="Goeker M."/>
        </authorList>
    </citation>
    <scope>NUCLEOTIDE SEQUENCE [LARGE SCALE GENOMIC DNA]</scope>
    <source>
        <strain evidence="1 2">DSM 28760</strain>
    </source>
</reference>
<dbReference type="Pfam" id="PF11769">
    <property type="entry name" value="DUF3313"/>
    <property type="match status" value="1"/>
</dbReference>
<evidence type="ECO:0000313" key="2">
    <source>
        <dbReference type="Proteomes" id="UP000537592"/>
    </source>
</evidence>
<comment type="caution">
    <text evidence="1">The sequence shown here is derived from an EMBL/GenBank/DDBJ whole genome shotgun (WGS) entry which is preliminary data.</text>
</comment>
<organism evidence="1 2">
    <name type="scientific">Pseudochelatococcus contaminans</name>
    <dbReference type="NCBI Taxonomy" id="1538103"/>
    <lineage>
        <taxon>Bacteria</taxon>
        <taxon>Pseudomonadati</taxon>
        <taxon>Pseudomonadota</taxon>
        <taxon>Alphaproteobacteria</taxon>
        <taxon>Hyphomicrobiales</taxon>
        <taxon>Chelatococcaceae</taxon>
        <taxon>Pseudochelatococcus</taxon>
    </lineage>
</organism>
<accession>A0A7W6EHW3</accession>
<evidence type="ECO:0008006" key="3">
    <source>
        <dbReference type="Google" id="ProtNLM"/>
    </source>
</evidence>
<sequence>MKTAQRVLPIDLTRIDSELNSLELFVSKIIRIAAALTMTCSPLAGCMTASPKVYEGLASAGQLRPNPQDKSGRIPYKYHSTKNWQQYSKMIVDPVTVYNGRDSQFKDVTPKEKETLSRYMEKEFTQKLSQRFAIVNAPGPDTLRLHLTMTGAKITTPLLGPVSRLDMAGGVYNTIQAVRGQEGSMSGSISYAVEIYDAKTNRLLYAYVAKQYPNAMNVGATFSSLEASKVGIRKGADELLAEFK</sequence>
<dbReference type="Proteomes" id="UP000537592">
    <property type="component" value="Unassembled WGS sequence"/>
</dbReference>